<protein>
    <recommendedName>
        <fullName evidence="3">MAE-28990/MAE-18760-like HEPN domain-containing protein</fullName>
    </recommendedName>
</protein>
<accession>A0ABT0STB6</accession>
<evidence type="ECO:0008006" key="3">
    <source>
        <dbReference type="Google" id="ProtNLM"/>
    </source>
</evidence>
<proteinExistence type="predicted"/>
<evidence type="ECO:0000313" key="1">
    <source>
        <dbReference type="EMBL" id="MCL7930976.1"/>
    </source>
</evidence>
<keyword evidence="2" id="KW-1185">Reference proteome</keyword>
<name>A0ABT0STB6_9GAMM</name>
<evidence type="ECO:0000313" key="2">
    <source>
        <dbReference type="Proteomes" id="UP001165308"/>
    </source>
</evidence>
<sequence length="107" mass="12192">MAMVYVGYDKKGLFSGNIDCRAIKKEAEKYGFHSPQPNKGNREISHTLFEIRDKRNALAHGRNSFLECGQDIASDALPVMAHQTMVYLRAILWSISHYIRTDGYKKA</sequence>
<dbReference type="EMBL" id="JAMJPJ010000025">
    <property type="protein sequence ID" value="MCL7930976.1"/>
    <property type="molecule type" value="Genomic_DNA"/>
</dbReference>
<organism evidence="1 2">
    <name type="scientific">Halomonas llamarensis</name>
    <dbReference type="NCBI Taxonomy" id="2945104"/>
    <lineage>
        <taxon>Bacteria</taxon>
        <taxon>Pseudomonadati</taxon>
        <taxon>Pseudomonadota</taxon>
        <taxon>Gammaproteobacteria</taxon>
        <taxon>Oceanospirillales</taxon>
        <taxon>Halomonadaceae</taxon>
        <taxon>Halomonas</taxon>
    </lineage>
</organism>
<reference evidence="1" key="1">
    <citation type="submission" date="2022-05" db="EMBL/GenBank/DDBJ databases">
        <title>Halomonas geminus sp. nov. and Halomonas llamarensis sp. nov. isolated from high-altitude salars of the Atacama Desert.</title>
        <authorList>
            <person name="Hintersatz C."/>
            <person name="Rojas L.A."/>
            <person name="Wei T.-S."/>
            <person name="Kutschke S."/>
            <person name="Lehmann F."/>
            <person name="Jain R."/>
            <person name="Pollmann K."/>
        </authorList>
    </citation>
    <scope>NUCLEOTIDE SEQUENCE</scope>
    <source>
        <strain evidence="1">ATCHA</strain>
    </source>
</reference>
<dbReference type="RefSeq" id="WP_250083061.1">
    <property type="nucleotide sequence ID" value="NZ_JAMJPJ010000025.1"/>
</dbReference>
<gene>
    <name evidence="1" type="ORF">M8006_13475</name>
</gene>
<comment type="caution">
    <text evidence="1">The sequence shown here is derived from an EMBL/GenBank/DDBJ whole genome shotgun (WGS) entry which is preliminary data.</text>
</comment>
<dbReference type="Proteomes" id="UP001165308">
    <property type="component" value="Unassembled WGS sequence"/>
</dbReference>